<sequence length="64" mass="6341">MLLEKRSAGGTRGQVIAAKASTAVVTAALAWTSHEQRPTATTTAVVGRNQAEAGGMGAGSTKGT</sequence>
<accession>D8LN50</accession>
<dbReference type="EMBL" id="FN649728">
    <property type="protein sequence ID" value="CBN74813.1"/>
    <property type="molecule type" value="Genomic_DNA"/>
</dbReference>
<organism evidence="1 2">
    <name type="scientific">Ectocarpus siliculosus</name>
    <name type="common">Brown alga</name>
    <name type="synonym">Conferva siliculosa</name>
    <dbReference type="NCBI Taxonomy" id="2880"/>
    <lineage>
        <taxon>Eukaryota</taxon>
        <taxon>Sar</taxon>
        <taxon>Stramenopiles</taxon>
        <taxon>Ochrophyta</taxon>
        <taxon>PX clade</taxon>
        <taxon>Phaeophyceae</taxon>
        <taxon>Ectocarpales</taxon>
        <taxon>Ectocarpaceae</taxon>
        <taxon>Ectocarpus</taxon>
    </lineage>
</organism>
<keyword evidence="2" id="KW-1185">Reference proteome</keyword>
<proteinExistence type="predicted"/>
<gene>
    <name evidence="1" type="ORF">Esi_0043_0073</name>
</gene>
<dbReference type="InParanoid" id="D8LN50"/>
<evidence type="ECO:0000313" key="2">
    <source>
        <dbReference type="Proteomes" id="UP000002630"/>
    </source>
</evidence>
<evidence type="ECO:0000313" key="1">
    <source>
        <dbReference type="EMBL" id="CBN74813.1"/>
    </source>
</evidence>
<name>D8LN50_ECTSI</name>
<dbReference type="Proteomes" id="UP000002630">
    <property type="component" value="Linkage Group LG03"/>
</dbReference>
<dbReference type="AlphaFoldDB" id="D8LN50"/>
<protein>
    <submittedName>
        <fullName evidence="1">Uncharacterized protein</fullName>
    </submittedName>
</protein>
<dbReference type="EMBL" id="FN648630">
    <property type="protein sequence ID" value="CBN74813.1"/>
    <property type="molecule type" value="Genomic_DNA"/>
</dbReference>
<reference evidence="1 2" key="1">
    <citation type="journal article" date="2010" name="Nature">
        <title>The Ectocarpus genome and the independent evolution of multicellularity in brown algae.</title>
        <authorList>
            <person name="Cock J.M."/>
            <person name="Sterck L."/>
            <person name="Rouze P."/>
            <person name="Scornet D."/>
            <person name="Allen A.E."/>
            <person name="Amoutzias G."/>
            <person name="Anthouard V."/>
            <person name="Artiguenave F."/>
            <person name="Aury J.M."/>
            <person name="Badger J.H."/>
            <person name="Beszteri B."/>
            <person name="Billiau K."/>
            <person name="Bonnet E."/>
            <person name="Bothwell J.H."/>
            <person name="Bowler C."/>
            <person name="Boyen C."/>
            <person name="Brownlee C."/>
            <person name="Carrano C.J."/>
            <person name="Charrier B."/>
            <person name="Cho G.Y."/>
            <person name="Coelho S.M."/>
            <person name="Collen J."/>
            <person name="Corre E."/>
            <person name="Da Silva C."/>
            <person name="Delage L."/>
            <person name="Delaroque N."/>
            <person name="Dittami S.M."/>
            <person name="Doulbeau S."/>
            <person name="Elias M."/>
            <person name="Farnham G."/>
            <person name="Gachon C.M."/>
            <person name="Gschloessl B."/>
            <person name="Heesch S."/>
            <person name="Jabbari K."/>
            <person name="Jubin C."/>
            <person name="Kawai H."/>
            <person name="Kimura K."/>
            <person name="Kloareg B."/>
            <person name="Kupper F.C."/>
            <person name="Lang D."/>
            <person name="Le Bail A."/>
            <person name="Leblanc C."/>
            <person name="Lerouge P."/>
            <person name="Lohr M."/>
            <person name="Lopez P.J."/>
            <person name="Martens C."/>
            <person name="Maumus F."/>
            <person name="Michel G."/>
            <person name="Miranda-Saavedra D."/>
            <person name="Morales J."/>
            <person name="Moreau H."/>
            <person name="Motomura T."/>
            <person name="Nagasato C."/>
            <person name="Napoli C.A."/>
            <person name="Nelson D.R."/>
            <person name="Nyvall-Collen P."/>
            <person name="Peters A.F."/>
            <person name="Pommier C."/>
            <person name="Potin P."/>
            <person name="Poulain J."/>
            <person name="Quesneville H."/>
            <person name="Read B."/>
            <person name="Rensing S.A."/>
            <person name="Ritter A."/>
            <person name="Rousvoal S."/>
            <person name="Samanta M."/>
            <person name="Samson G."/>
            <person name="Schroeder D.C."/>
            <person name="Segurens B."/>
            <person name="Strittmatter M."/>
            <person name="Tonon T."/>
            <person name="Tregear J.W."/>
            <person name="Valentin K."/>
            <person name="von Dassow P."/>
            <person name="Yamagishi T."/>
            <person name="Van de Peer Y."/>
            <person name="Wincker P."/>
        </authorList>
    </citation>
    <scope>NUCLEOTIDE SEQUENCE [LARGE SCALE GENOMIC DNA]</scope>
    <source>
        <strain evidence="2">Ec32 / CCAP1310/4</strain>
    </source>
</reference>